<feature type="binding site" evidence="8">
    <location>
        <position position="229"/>
    </location>
    <ligand>
        <name>sn-glycerol 3-phosphate</name>
        <dbReference type="ChEBI" id="CHEBI:57597"/>
    </ligand>
</feature>
<comment type="catalytic activity">
    <reaction evidence="8">
        <text>sn-glycerol 3-phosphate + NADP(+) = dihydroxyacetone phosphate + NADPH + H(+)</text>
        <dbReference type="Rhea" id="RHEA:11096"/>
        <dbReference type="ChEBI" id="CHEBI:15378"/>
        <dbReference type="ChEBI" id="CHEBI:57597"/>
        <dbReference type="ChEBI" id="CHEBI:57642"/>
        <dbReference type="ChEBI" id="CHEBI:57783"/>
        <dbReference type="ChEBI" id="CHEBI:58349"/>
        <dbReference type="EC" id="1.1.1.94"/>
    </reaction>
</comment>
<dbReference type="PANTHER" id="PTHR11728:SF1">
    <property type="entry name" value="GLYCEROL-3-PHOSPHATE DEHYDROGENASE [NAD(+)] 2, CHLOROPLASTIC"/>
    <property type="match status" value="1"/>
</dbReference>
<evidence type="ECO:0000256" key="5">
    <source>
        <dbReference type="ARBA" id="ARBA00023098"/>
    </source>
</evidence>
<evidence type="ECO:0000256" key="6">
    <source>
        <dbReference type="ARBA" id="ARBA00023209"/>
    </source>
</evidence>
<feature type="binding site" evidence="8">
    <location>
        <position position="13"/>
    </location>
    <ligand>
        <name>NADPH</name>
        <dbReference type="ChEBI" id="CHEBI:57783"/>
    </ligand>
</feature>
<dbReference type="InterPro" id="IPR011128">
    <property type="entry name" value="G3P_DH_NAD-dep_N"/>
</dbReference>
<comment type="pathway">
    <text evidence="8">Membrane lipid metabolism; glycerophospholipid metabolism.</text>
</comment>
<dbReference type="PANTHER" id="PTHR11728">
    <property type="entry name" value="GLYCEROL-3-PHOSPHATE DEHYDROGENASE"/>
    <property type="match status" value="1"/>
</dbReference>
<keyword evidence="4 8" id="KW-0520">NAD</keyword>
<name>A0ABY5ATM5_9CYAN</name>
<feature type="binding site" evidence="8">
    <location>
        <position position="228"/>
    </location>
    <ligand>
        <name>NADPH</name>
        <dbReference type="ChEBI" id="CHEBI:57783"/>
    </ligand>
</feature>
<feature type="binding site" evidence="8">
    <location>
        <position position="109"/>
    </location>
    <ligand>
        <name>sn-glycerol 3-phosphate</name>
        <dbReference type="ChEBI" id="CHEBI:57597"/>
    </ligand>
</feature>
<keyword evidence="2 8" id="KW-0444">Lipid biosynthesis</keyword>
<evidence type="ECO:0000256" key="2">
    <source>
        <dbReference type="ARBA" id="ARBA00022516"/>
    </source>
</evidence>
<dbReference type="Gene3D" id="1.10.1040.10">
    <property type="entry name" value="N-(1-d-carboxylethyl)-l-norvaline Dehydrogenase, domain 2"/>
    <property type="match status" value="1"/>
</dbReference>
<dbReference type="InterPro" id="IPR036291">
    <property type="entry name" value="NAD(P)-bd_dom_sf"/>
</dbReference>
<comment type="function">
    <text evidence="8">Catalyzes the reduction of the glycolytic intermediate dihydroxyacetone phosphate (DHAP) to sn-glycerol 3-phosphate (G3P), the key precursor for phospholipid synthesis.</text>
</comment>
<feature type="binding site" evidence="8">
    <location>
        <position position="113"/>
    </location>
    <ligand>
        <name>NADPH</name>
        <dbReference type="ChEBI" id="CHEBI:57783"/>
    </ligand>
</feature>
<keyword evidence="6 8" id="KW-0594">Phospholipid biosynthesis</keyword>
<feature type="binding site" evidence="8">
    <location>
        <position position="81"/>
    </location>
    <ligand>
        <name>sn-glycerol 3-phosphate</name>
        <dbReference type="ChEBI" id="CHEBI:57597"/>
    </ligand>
</feature>
<keyword evidence="7 8" id="KW-1208">Phospholipid metabolism</keyword>
<keyword evidence="8" id="KW-0963">Cytoplasm</keyword>
<feature type="domain" description="Glycerol-3-phosphate dehydrogenase NAD-dependent C-terminal" evidence="10">
    <location>
        <begin position="153"/>
        <end position="293"/>
    </location>
</feature>
<dbReference type="InterPro" id="IPR006109">
    <property type="entry name" value="G3P_DH_NAD-dep_C"/>
</dbReference>
<keyword evidence="5 8" id="KW-0443">Lipid metabolism</keyword>
<evidence type="ECO:0000259" key="9">
    <source>
        <dbReference type="Pfam" id="PF01210"/>
    </source>
</evidence>
<keyword evidence="8" id="KW-0547">Nucleotide-binding</keyword>
<dbReference type="GO" id="GO:0047952">
    <property type="term" value="F:glycerol-3-phosphate dehydrogenase [NAD(P)+] activity"/>
    <property type="evidence" value="ECO:0007669"/>
    <property type="project" value="UniProtKB-EC"/>
</dbReference>
<comment type="catalytic activity">
    <reaction evidence="8">
        <text>sn-glycerol 3-phosphate + NAD(+) = dihydroxyacetone phosphate + NADH + H(+)</text>
        <dbReference type="Rhea" id="RHEA:11092"/>
        <dbReference type="ChEBI" id="CHEBI:15378"/>
        <dbReference type="ChEBI" id="CHEBI:57540"/>
        <dbReference type="ChEBI" id="CHEBI:57597"/>
        <dbReference type="ChEBI" id="CHEBI:57642"/>
        <dbReference type="ChEBI" id="CHEBI:57945"/>
        <dbReference type="EC" id="1.1.1.94"/>
    </reaction>
</comment>
<evidence type="ECO:0000259" key="10">
    <source>
        <dbReference type="Pfam" id="PF07479"/>
    </source>
</evidence>
<evidence type="ECO:0000256" key="1">
    <source>
        <dbReference type="ARBA" id="ARBA00011009"/>
    </source>
</evidence>
<dbReference type="EC" id="1.1.1.94" evidence="8"/>
<dbReference type="SUPFAM" id="SSF51735">
    <property type="entry name" value="NAD(P)-binding Rossmann-fold domains"/>
    <property type="match status" value="1"/>
</dbReference>
<comment type="caution">
    <text evidence="8">Lacks conserved residue(s) required for the propagation of feature annotation.</text>
</comment>
<dbReference type="PROSITE" id="PS00957">
    <property type="entry name" value="NAD_G3PDH"/>
    <property type="match status" value="1"/>
</dbReference>
<feature type="binding site" evidence="8">
    <location>
        <position position="217"/>
    </location>
    <ligand>
        <name>sn-glycerol 3-phosphate</name>
        <dbReference type="ChEBI" id="CHEBI:57597"/>
    </ligand>
</feature>
<feature type="active site" description="Proton acceptor" evidence="8">
    <location>
        <position position="164"/>
    </location>
</feature>
<dbReference type="NCBIfam" id="NF000942">
    <property type="entry name" value="PRK00094.1-4"/>
    <property type="match status" value="1"/>
</dbReference>
<dbReference type="NCBIfam" id="NF011212">
    <property type="entry name" value="PRK14619.1"/>
    <property type="match status" value="1"/>
</dbReference>
<feature type="binding site" evidence="8">
    <location>
        <position position="227"/>
    </location>
    <ligand>
        <name>sn-glycerol 3-phosphate</name>
        <dbReference type="ChEBI" id="CHEBI:57597"/>
    </ligand>
</feature>
<comment type="subcellular location">
    <subcellularLocation>
        <location evidence="8">Cytoplasm</location>
    </subcellularLocation>
</comment>
<keyword evidence="12" id="KW-1185">Reference proteome</keyword>
<protein>
    <recommendedName>
        <fullName evidence="8">Glycerol-3-phosphate dehydrogenase [NAD(P)+]</fullName>
        <ecNumber evidence="8">1.1.1.94</ecNumber>
    </recommendedName>
    <alternativeName>
        <fullName evidence="8">NAD(P)(+)-dependent glycerol-3-phosphate dehydrogenase</fullName>
    </alternativeName>
    <alternativeName>
        <fullName evidence="8">NAD(P)H-dependent dihydroxyacetone-phosphate reductase</fullName>
    </alternativeName>
</protein>
<feature type="binding site" evidence="8">
    <location>
        <position position="228"/>
    </location>
    <ligand>
        <name>sn-glycerol 3-phosphate</name>
        <dbReference type="ChEBI" id="CHEBI:57597"/>
    </ligand>
</feature>
<accession>A0ABY5ATM5</accession>
<feature type="domain" description="Glycerol-3-phosphate dehydrogenase NAD-dependent N-terminal" evidence="9">
    <location>
        <begin position="37"/>
        <end position="133"/>
    </location>
</feature>
<dbReference type="RefSeq" id="WP_252664721.1">
    <property type="nucleotide sequence ID" value="NZ_CP098611.1"/>
</dbReference>
<keyword evidence="8" id="KW-0521">NADP</keyword>
<comment type="similarity">
    <text evidence="1 8">Belongs to the NAD-dependent glycerol-3-phosphate dehydrogenase family.</text>
</comment>
<dbReference type="EMBL" id="CP098611">
    <property type="protein sequence ID" value="USR92569.1"/>
    <property type="molecule type" value="Genomic_DNA"/>
</dbReference>
<dbReference type="HAMAP" id="MF_00394">
    <property type="entry name" value="NAD_Glyc3P_dehydrog"/>
    <property type="match status" value="1"/>
</dbReference>
<dbReference type="Pfam" id="PF07479">
    <property type="entry name" value="NAD_Gly3P_dh_C"/>
    <property type="match status" value="1"/>
</dbReference>
<evidence type="ECO:0000256" key="4">
    <source>
        <dbReference type="ARBA" id="ARBA00023027"/>
    </source>
</evidence>
<keyword evidence="3 8" id="KW-0560">Oxidoreductase</keyword>
<dbReference type="PIRSF" id="PIRSF000114">
    <property type="entry name" value="Glycerol-3-P_dh"/>
    <property type="match status" value="1"/>
</dbReference>
<gene>
    <name evidence="8" type="primary">gpsA</name>
    <name evidence="11" type="ORF">NEA10_07585</name>
</gene>
<feature type="binding site" evidence="8">
    <location>
        <position position="81"/>
    </location>
    <ligand>
        <name>NADPH</name>
        <dbReference type="ChEBI" id="CHEBI:57783"/>
    </ligand>
</feature>
<dbReference type="Pfam" id="PF01210">
    <property type="entry name" value="NAD_Gly3P_dh_N"/>
    <property type="match status" value="1"/>
</dbReference>
<dbReference type="Gene3D" id="3.40.50.720">
    <property type="entry name" value="NAD(P)-binding Rossmann-like Domain"/>
    <property type="match status" value="2"/>
</dbReference>
<organism evidence="11 12">
    <name type="scientific">Phormidium yuhuli AB48</name>
    <dbReference type="NCBI Taxonomy" id="2940671"/>
    <lineage>
        <taxon>Bacteria</taxon>
        <taxon>Bacillati</taxon>
        <taxon>Cyanobacteriota</taxon>
        <taxon>Cyanophyceae</taxon>
        <taxon>Oscillatoriophycideae</taxon>
        <taxon>Oscillatoriales</taxon>
        <taxon>Oscillatoriaceae</taxon>
        <taxon>Phormidium</taxon>
        <taxon>Phormidium yuhuli</taxon>
    </lineage>
</organism>
<proteinExistence type="inferred from homology"/>
<reference evidence="11" key="1">
    <citation type="submission" date="2022-06" db="EMBL/GenBank/DDBJ databases">
        <title>Genome sequence of Phormidium yuhuli AB48 isolated from an industrial photobioreactor environment.</title>
        <authorList>
            <person name="Qiu Y."/>
            <person name="Noonan A.J.C."/>
            <person name="Dofher K."/>
            <person name="Koch M."/>
            <person name="Kieft B."/>
            <person name="Lin X."/>
            <person name="Ziels R.M."/>
            <person name="Hallam S.J."/>
        </authorList>
    </citation>
    <scope>NUCLEOTIDE SEQUENCE</scope>
    <source>
        <strain evidence="11">AB48</strain>
    </source>
</reference>
<feature type="binding site" evidence="8">
    <location>
        <position position="33"/>
    </location>
    <ligand>
        <name>NADPH</name>
        <dbReference type="ChEBI" id="CHEBI:57783"/>
    </ligand>
</feature>
<evidence type="ECO:0000256" key="3">
    <source>
        <dbReference type="ARBA" id="ARBA00023002"/>
    </source>
</evidence>
<dbReference type="InterPro" id="IPR006168">
    <property type="entry name" value="G3P_DH_NAD-dep"/>
</dbReference>
<evidence type="ECO:0000313" key="12">
    <source>
        <dbReference type="Proteomes" id="UP001056708"/>
    </source>
</evidence>
<dbReference type="InterPro" id="IPR013328">
    <property type="entry name" value="6PGD_dom2"/>
</dbReference>
<dbReference type="NCBIfam" id="NF000940">
    <property type="entry name" value="PRK00094.1-2"/>
    <property type="match status" value="1"/>
</dbReference>
<dbReference type="Proteomes" id="UP001056708">
    <property type="component" value="Chromosome"/>
</dbReference>
<sequence length="311" mass="33444">MTKQITILGTGAWGTALGKLAEYGDNQVQFWSRRGEVSLEEAIAHADVLLSAISMKGVGETARKVQEIGLPPQTIIVTATKGLEPSTTRTPSQIWQEAFPNHPVVVLSGPNLSKEIDKELPAATIAASRDMKAAETIQEAYSSDIFRVYTNTDPIGTELGGTLKNVMAIASGVCDGLDLGINAKSALLTRALIEIVRVGTSLGAEVETFWGLAGLGDLLATCNSSLSRNYRVGFGLSQHKTLEQVLEEIQSTAEGVNTTNVLIDLAQRQGIEVPISYQVYRLLNNQITPEEAVAALMERDLKPEVITPEEN</sequence>
<dbReference type="InterPro" id="IPR008927">
    <property type="entry name" value="6-PGluconate_DH-like_C_sf"/>
</dbReference>
<feature type="binding site" evidence="8">
    <location>
        <position position="34"/>
    </location>
    <ligand>
        <name>NADPH</name>
        <dbReference type="ChEBI" id="CHEBI:57783"/>
    </ligand>
</feature>
<dbReference type="SUPFAM" id="SSF48179">
    <property type="entry name" value="6-phosphogluconate dehydrogenase C-terminal domain-like"/>
    <property type="match status" value="1"/>
</dbReference>
<evidence type="ECO:0000256" key="8">
    <source>
        <dbReference type="HAMAP-Rule" id="MF_00394"/>
    </source>
</evidence>
<evidence type="ECO:0000256" key="7">
    <source>
        <dbReference type="ARBA" id="ARBA00023264"/>
    </source>
</evidence>
<evidence type="ECO:0000313" key="11">
    <source>
        <dbReference type="EMBL" id="USR92569.1"/>
    </source>
</evidence>
<feature type="binding site" evidence="8">
    <location>
        <position position="254"/>
    </location>
    <ligand>
        <name>NADPH</name>
        <dbReference type="ChEBI" id="CHEBI:57783"/>
    </ligand>
</feature>
<feature type="binding site" evidence="8">
    <location>
        <position position="164"/>
    </location>
    <ligand>
        <name>sn-glycerol 3-phosphate</name>
        <dbReference type="ChEBI" id="CHEBI:57597"/>
    </ligand>
</feature>